<dbReference type="WBParaSite" id="ES5_v2.g23446.t1">
    <property type="protein sequence ID" value="ES5_v2.g23446.t1"/>
    <property type="gene ID" value="ES5_v2.g23446"/>
</dbReference>
<accession>A0AC34G1H5</accession>
<name>A0AC34G1H5_9BILA</name>
<reference evidence="2" key="1">
    <citation type="submission" date="2022-11" db="UniProtKB">
        <authorList>
            <consortium name="WormBaseParasite"/>
        </authorList>
    </citation>
    <scope>IDENTIFICATION</scope>
</reference>
<proteinExistence type="predicted"/>
<sequence length="108" mass="12683">MLDRMDGNLARFENKLDEHFSHGGCPHSNDLRNFYGDSLQHARDMVRRYKRHMLDRPWTNLCCDGALKHEMYETVDDFIVLVNLHFANCPGRADIHRARTPLSDIIEE</sequence>
<organism evidence="1 2">
    <name type="scientific">Panagrolaimus sp. ES5</name>
    <dbReference type="NCBI Taxonomy" id="591445"/>
    <lineage>
        <taxon>Eukaryota</taxon>
        <taxon>Metazoa</taxon>
        <taxon>Ecdysozoa</taxon>
        <taxon>Nematoda</taxon>
        <taxon>Chromadorea</taxon>
        <taxon>Rhabditida</taxon>
        <taxon>Tylenchina</taxon>
        <taxon>Panagrolaimomorpha</taxon>
        <taxon>Panagrolaimoidea</taxon>
        <taxon>Panagrolaimidae</taxon>
        <taxon>Panagrolaimus</taxon>
    </lineage>
</organism>
<evidence type="ECO:0000313" key="2">
    <source>
        <dbReference type="WBParaSite" id="ES5_v2.g23446.t1"/>
    </source>
</evidence>
<protein>
    <submittedName>
        <fullName evidence="2">Uncharacterized protein</fullName>
    </submittedName>
</protein>
<evidence type="ECO:0000313" key="1">
    <source>
        <dbReference type="Proteomes" id="UP000887579"/>
    </source>
</evidence>
<dbReference type="Proteomes" id="UP000887579">
    <property type="component" value="Unplaced"/>
</dbReference>